<evidence type="ECO:0000313" key="2">
    <source>
        <dbReference type="EMBL" id="KAG5166065.1"/>
    </source>
</evidence>
<protein>
    <submittedName>
        <fullName evidence="2">Uncharacterized protein</fullName>
    </submittedName>
</protein>
<feature type="compositionally biased region" description="Polar residues" evidence="1">
    <location>
        <begin position="737"/>
        <end position="748"/>
    </location>
</feature>
<accession>A0A8H7XUV8</accession>
<feature type="region of interest" description="Disordered" evidence="1">
    <location>
        <begin position="709"/>
        <end position="762"/>
    </location>
</feature>
<evidence type="ECO:0000256" key="1">
    <source>
        <dbReference type="SAM" id="MobiDB-lite"/>
    </source>
</evidence>
<comment type="caution">
    <text evidence="2">The sequence shown here is derived from an EMBL/GenBank/DDBJ whole genome shotgun (WGS) entry which is preliminary data.</text>
</comment>
<dbReference type="AlphaFoldDB" id="A0A8H7XUV8"/>
<organism evidence="2">
    <name type="scientific">Psilocybe cubensis</name>
    <name type="common">Psychedelic mushroom</name>
    <name type="synonym">Stropharia cubensis</name>
    <dbReference type="NCBI Taxonomy" id="181762"/>
    <lineage>
        <taxon>Eukaryota</taxon>
        <taxon>Fungi</taxon>
        <taxon>Dikarya</taxon>
        <taxon>Basidiomycota</taxon>
        <taxon>Agaricomycotina</taxon>
        <taxon>Agaricomycetes</taxon>
        <taxon>Agaricomycetidae</taxon>
        <taxon>Agaricales</taxon>
        <taxon>Agaricineae</taxon>
        <taxon>Strophariaceae</taxon>
        <taxon>Psilocybe</taxon>
    </lineage>
</organism>
<gene>
    <name evidence="2" type="ORF">JR316_008134</name>
</gene>
<feature type="region of interest" description="Disordered" evidence="1">
    <location>
        <begin position="52"/>
        <end position="75"/>
    </location>
</feature>
<reference evidence="2" key="1">
    <citation type="submission" date="2021-02" db="EMBL/GenBank/DDBJ databases">
        <title>Psilocybe cubensis genome.</title>
        <authorList>
            <person name="Mckernan K.J."/>
            <person name="Crawford S."/>
            <person name="Trippe A."/>
            <person name="Kane L.T."/>
            <person name="Mclaughlin S."/>
        </authorList>
    </citation>
    <scope>NUCLEOTIDE SEQUENCE [LARGE SCALE GENOMIC DNA]</scope>
    <source>
        <strain evidence="2">MGC-MH-2018</strain>
    </source>
</reference>
<sequence>MPPAPWAVPDQIEFMSTRLPQFQDAQRNKTIAEFWVKLYAEFFLRWKGPEDEVQPNSVQPKKRKKDNQKLPQTSTPIELDHAAWIKLRKTQIANWFNNRGKGSENRRQGPAIVIGSAGPSQRALSELNVYSKRYYNEKIRSRVEKELKKHSGPAHIALINKCISEAWDMESKDVKEEIRAETKRLKVLLKEDRSENTEQPTPQEYAKAIMEAPGQITSFLQEMYKRTGWCLSVIAGGPDPSRQGKIRTISIHMGKDKFDQFYLCAYPDFQENVLGSYRSYLYNVYSQTDRDNRALSGTKPIASMKMGEGGIMDDCEDDSGATSQMEVEAPTIEGEEDGAKLTAPDGQNDMPAVATGATMFSGSMTRESCHGAAPTPDSNSTSQMEVEAPTIVGKEDGAKLTAPDGQNNTPTVATEATVFSGSMTTESCYGTAPTPAMDALQNSVTGPDKSLPVSLLGNPLNGMEMDGEKLYEEEDRVLSFMELLKEDGGYDPQRDSMLQISMNNGFFSDYQFWGNTQENRTFQVPTTEMPMAWVSGHKANASLNVQAPLDAFPTIPMSANNPNGHGPSFYHQEGPITPTAGSQLLAQPAVMCAPYIVQPAMLPTTSNQSYAHSNTSSAIPLPAPQQLMSSALMNHQLGPESQNPPSLRFSDVPAMGMPHAGYLLASMGYTNPAIFSQLVQATPNPYGSGHHNTTIPQIVQGQAHVGVNASGAAQEPRTSAATSHPELTASLHPPQTRPSTSEKQQGNPVTGAHPASCDTVSKESNCTTAAGTMIVPSPSVAQALKPPILNVMNADMQLDIVDDGGRRARKAATSRNVPMQQMWRAAALEHLMMPEIDTEKWKLCVKAWVAFEDSQCDAIETSLLRFPAATRPVALTKWLSTRKYGNAPDVGVKFGDEWVTWWNNSQPKWRQSSEAGKLPQCLSVAGGKDSINVLKKGGPNGLVTVMIGLRWWAKHRHSDPRWEEAVEDILAVFQAFQEVAKVTKKRKGNEQNIKVKSNVKRKKT</sequence>
<dbReference type="EMBL" id="JAFIQS010000008">
    <property type="protein sequence ID" value="KAG5166065.1"/>
    <property type="molecule type" value="Genomic_DNA"/>
</dbReference>
<proteinExistence type="predicted"/>
<name>A0A8H7XUV8_PSICU</name>